<keyword evidence="3" id="KW-1185">Reference proteome</keyword>
<protein>
    <submittedName>
        <fullName evidence="2">Mutant gag-pol polyprotein</fullName>
    </submittedName>
</protein>
<proteinExistence type="predicted"/>
<gene>
    <name evidence="2" type="ORF">EPI10_003813</name>
</gene>
<accession>A0A5B6UGI3</accession>
<name>A0A5B6UGI3_9ROSI</name>
<feature type="compositionally biased region" description="Polar residues" evidence="1">
    <location>
        <begin position="44"/>
        <end position="78"/>
    </location>
</feature>
<organism evidence="2 3">
    <name type="scientific">Gossypium australe</name>
    <dbReference type="NCBI Taxonomy" id="47621"/>
    <lineage>
        <taxon>Eukaryota</taxon>
        <taxon>Viridiplantae</taxon>
        <taxon>Streptophyta</taxon>
        <taxon>Embryophyta</taxon>
        <taxon>Tracheophyta</taxon>
        <taxon>Spermatophyta</taxon>
        <taxon>Magnoliopsida</taxon>
        <taxon>eudicotyledons</taxon>
        <taxon>Gunneridae</taxon>
        <taxon>Pentapetalae</taxon>
        <taxon>rosids</taxon>
        <taxon>malvids</taxon>
        <taxon>Malvales</taxon>
        <taxon>Malvaceae</taxon>
        <taxon>Malvoideae</taxon>
        <taxon>Gossypium</taxon>
    </lineage>
</organism>
<dbReference type="OrthoDB" id="1747743at2759"/>
<reference evidence="3" key="1">
    <citation type="journal article" date="2019" name="Plant Biotechnol. J.">
        <title>Genome sequencing of the Australian wild diploid species Gossypium australe highlights disease resistance and delayed gland morphogenesis.</title>
        <authorList>
            <person name="Cai Y."/>
            <person name="Cai X."/>
            <person name="Wang Q."/>
            <person name="Wang P."/>
            <person name="Zhang Y."/>
            <person name="Cai C."/>
            <person name="Xu Y."/>
            <person name="Wang K."/>
            <person name="Zhou Z."/>
            <person name="Wang C."/>
            <person name="Geng S."/>
            <person name="Li B."/>
            <person name="Dong Q."/>
            <person name="Hou Y."/>
            <person name="Wang H."/>
            <person name="Ai P."/>
            <person name="Liu Z."/>
            <person name="Yi F."/>
            <person name="Sun M."/>
            <person name="An G."/>
            <person name="Cheng J."/>
            <person name="Zhang Y."/>
            <person name="Shi Q."/>
            <person name="Xie Y."/>
            <person name="Shi X."/>
            <person name="Chang Y."/>
            <person name="Huang F."/>
            <person name="Chen Y."/>
            <person name="Hong S."/>
            <person name="Mi L."/>
            <person name="Sun Q."/>
            <person name="Zhang L."/>
            <person name="Zhou B."/>
            <person name="Peng R."/>
            <person name="Zhang X."/>
            <person name="Liu F."/>
        </authorList>
    </citation>
    <scope>NUCLEOTIDE SEQUENCE [LARGE SCALE GENOMIC DNA]</scope>
    <source>
        <strain evidence="3">cv. PA1801</strain>
    </source>
</reference>
<feature type="region of interest" description="Disordered" evidence="1">
    <location>
        <begin position="42"/>
        <end position="78"/>
    </location>
</feature>
<dbReference type="PANTHER" id="PTHR35046:SF9">
    <property type="entry name" value="RNA-DIRECTED DNA POLYMERASE"/>
    <property type="match status" value="1"/>
</dbReference>
<dbReference type="CDD" id="cd00303">
    <property type="entry name" value="retropepsin_like"/>
    <property type="match status" value="1"/>
</dbReference>
<dbReference type="Proteomes" id="UP000325315">
    <property type="component" value="Unassembled WGS sequence"/>
</dbReference>
<evidence type="ECO:0000313" key="3">
    <source>
        <dbReference type="Proteomes" id="UP000325315"/>
    </source>
</evidence>
<sequence length="314" mass="35962">MARFLAGLNREIANVVELQHYVEIVNMVHMAIKFKKQLKKKGSAQMNKTPSASQAKEPTESVKSTKPLAESSQGEAIENVQTQSRDIKCFKCQGSGHIASQFPNRNTMVILPNEEIESEEEVKKNEDDVENPSDNEDEIEFFVEGEMLVVKRSLSVQSSVSEPQRENLFHTRWLVQGKFCSTVIDGESCTNVASTLMVEKLAFSTTKHSSPYKIQWLNKGVELKVTKQALVPFSIRKYQDEVLCDVVPMHARHLLLGRPWQFDRRVKHDGFANQYTFKHQGRNIILALLSPQQVLEDQQRLKQSMESMREKRKK</sequence>
<dbReference type="EMBL" id="SMMG02000011">
    <property type="protein sequence ID" value="KAA3457091.1"/>
    <property type="molecule type" value="Genomic_DNA"/>
</dbReference>
<dbReference type="AlphaFoldDB" id="A0A5B6UGI3"/>
<dbReference type="PANTHER" id="PTHR35046">
    <property type="entry name" value="ZINC KNUCKLE (CCHC-TYPE) FAMILY PROTEIN"/>
    <property type="match status" value="1"/>
</dbReference>
<evidence type="ECO:0000256" key="1">
    <source>
        <dbReference type="SAM" id="MobiDB-lite"/>
    </source>
</evidence>
<comment type="caution">
    <text evidence="2">The sequence shown here is derived from an EMBL/GenBank/DDBJ whole genome shotgun (WGS) entry which is preliminary data.</text>
</comment>
<evidence type="ECO:0000313" key="2">
    <source>
        <dbReference type="EMBL" id="KAA3457091.1"/>
    </source>
</evidence>
<feature type="region of interest" description="Disordered" evidence="1">
    <location>
        <begin position="115"/>
        <end position="134"/>
    </location>
</feature>